<reference evidence="1 2" key="1">
    <citation type="submission" date="2024-06" db="EMBL/GenBank/DDBJ databases">
        <title>Sorghum-associated microbial communities from plants grown in Nebraska, USA.</title>
        <authorList>
            <person name="Schachtman D."/>
        </authorList>
    </citation>
    <scope>NUCLEOTIDE SEQUENCE [LARGE SCALE GENOMIC DNA]</scope>
    <source>
        <strain evidence="1 2">1288</strain>
    </source>
</reference>
<keyword evidence="2" id="KW-1185">Reference proteome</keyword>
<sequence>MLKKTAVQKALGELMEDRINKVAWNKALDDEFYVESDNERNIALELLSESMTTDRQRHLLNNLESAWHFVEGLMQEYAYRQGLQDSQMIHEELREFGVFVTKG</sequence>
<evidence type="ECO:0000313" key="2">
    <source>
        <dbReference type="Proteomes" id="UP001549104"/>
    </source>
</evidence>
<protein>
    <submittedName>
        <fullName evidence="1">Uncharacterized protein</fullName>
    </submittedName>
</protein>
<dbReference type="RefSeq" id="WP_354313563.1">
    <property type="nucleotide sequence ID" value="NZ_JBEPME010000004.1"/>
</dbReference>
<organism evidence="1 2">
    <name type="scientific">Sporosarcina psychrophila</name>
    <name type="common">Bacillus psychrophilus</name>
    <dbReference type="NCBI Taxonomy" id="1476"/>
    <lineage>
        <taxon>Bacteria</taxon>
        <taxon>Bacillati</taxon>
        <taxon>Bacillota</taxon>
        <taxon>Bacilli</taxon>
        <taxon>Bacillales</taxon>
        <taxon>Caryophanaceae</taxon>
        <taxon>Sporosarcina</taxon>
    </lineage>
</organism>
<evidence type="ECO:0000313" key="1">
    <source>
        <dbReference type="EMBL" id="MET3657828.1"/>
    </source>
</evidence>
<comment type="caution">
    <text evidence="1">The sequence shown here is derived from an EMBL/GenBank/DDBJ whole genome shotgun (WGS) entry which is preliminary data.</text>
</comment>
<dbReference type="Proteomes" id="UP001549104">
    <property type="component" value="Unassembled WGS sequence"/>
</dbReference>
<dbReference type="EMBL" id="JBEPME010000004">
    <property type="protein sequence ID" value="MET3657828.1"/>
    <property type="molecule type" value="Genomic_DNA"/>
</dbReference>
<proteinExistence type="predicted"/>
<accession>A0ABV2KCU2</accession>
<name>A0ABV2KCU2_SPOPS</name>
<gene>
    <name evidence="1" type="ORF">ABIC55_002925</name>
</gene>